<keyword evidence="5" id="KW-1185">Reference proteome</keyword>
<protein>
    <submittedName>
        <fullName evidence="4">Uncharacterized protein</fullName>
    </submittedName>
</protein>
<dbReference type="GO" id="GO:0005576">
    <property type="term" value="C:extracellular region"/>
    <property type="evidence" value="ECO:0007669"/>
    <property type="project" value="InterPro"/>
</dbReference>
<dbReference type="InterPro" id="IPR010126">
    <property type="entry name" value="Esterase_phb"/>
</dbReference>
<dbReference type="AlphaFoldDB" id="A0A6S7BEL3"/>
<sequence length="432" mass="46714">MNKRFTSTWLRGLTKLAQIQTKLVRNALKQNAAKAASASAKASKVGKAKAQAAKIDPLGLRSEGLSPVKPPRRKAVRPKAASDSGPATQSPRAAATGMRKSGAGRGAVESRVRPARDAWLKGDWTRSFHSAPPAPGDLVSHLAYGMYLPPVRGGGKRPLVVMLHGCKQTSEEFAQGTRMNALADEYGFAVLYPEQSRHAHAHRCWHWYDRSERAGDQEARAIVSLVQAVIARENIDPSRVYVAGMSAGGGMATMLAVRYPEVFAAVAVHSGPVFGDAHSAISALATMRRGTRDDPLAVIADVPEFAAHPGMPAIIVHGQSDDVVSPDNAGQLALQFVRLNRFVDASGLLLHGTERESALPGLVRRDWMLDDVPLVRLCRIEHLRHAWSGGDGAIPFHVSNGPESSRLIFDFFRLHRRITTEGYPLAQQVLAV</sequence>
<dbReference type="Pfam" id="PF10503">
    <property type="entry name" value="Esterase_PHB"/>
    <property type="match status" value="1"/>
</dbReference>
<proteinExistence type="predicted"/>
<evidence type="ECO:0000256" key="1">
    <source>
        <dbReference type="ARBA" id="ARBA00022729"/>
    </source>
</evidence>
<reference evidence="4 5" key="1">
    <citation type="submission" date="2020-04" db="EMBL/GenBank/DDBJ databases">
        <authorList>
            <person name="De Canck E."/>
        </authorList>
    </citation>
    <scope>NUCLEOTIDE SEQUENCE [LARGE SCALE GENOMIC DNA]</scope>
    <source>
        <strain evidence="4 5">LMG 28138</strain>
    </source>
</reference>
<dbReference type="Proteomes" id="UP000494115">
    <property type="component" value="Unassembled WGS sequence"/>
</dbReference>
<organism evidence="4 5">
    <name type="scientific">Pararobbsia alpina</name>
    <dbReference type="NCBI Taxonomy" id="621374"/>
    <lineage>
        <taxon>Bacteria</taxon>
        <taxon>Pseudomonadati</taxon>
        <taxon>Pseudomonadota</taxon>
        <taxon>Betaproteobacteria</taxon>
        <taxon>Burkholderiales</taxon>
        <taxon>Burkholderiaceae</taxon>
        <taxon>Pararobbsia</taxon>
    </lineage>
</organism>
<dbReference type="RefSeq" id="WP_175104743.1">
    <property type="nucleotide sequence ID" value="NZ_CADIKM010000007.1"/>
</dbReference>
<feature type="region of interest" description="Disordered" evidence="3">
    <location>
        <begin position="35"/>
        <end position="110"/>
    </location>
</feature>
<dbReference type="InterPro" id="IPR029058">
    <property type="entry name" value="AB_hydrolase_fold"/>
</dbReference>
<evidence type="ECO:0000256" key="3">
    <source>
        <dbReference type="SAM" id="MobiDB-lite"/>
    </source>
</evidence>
<dbReference type="NCBIfam" id="TIGR01840">
    <property type="entry name" value="esterase_phb"/>
    <property type="match status" value="1"/>
</dbReference>
<dbReference type="Gene3D" id="3.40.50.1820">
    <property type="entry name" value="alpha/beta hydrolase"/>
    <property type="match status" value="1"/>
</dbReference>
<accession>A0A6S7BEL3</accession>
<keyword evidence="1" id="KW-0732">Signal</keyword>
<dbReference type="SUPFAM" id="SSF53474">
    <property type="entry name" value="alpha/beta-Hydrolases"/>
    <property type="match status" value="1"/>
</dbReference>
<feature type="compositionally biased region" description="Low complexity" evidence="3">
    <location>
        <begin position="35"/>
        <end position="54"/>
    </location>
</feature>
<dbReference type="PANTHER" id="PTHR43037">
    <property type="entry name" value="UNNAMED PRODUCT-RELATED"/>
    <property type="match status" value="1"/>
</dbReference>
<keyword evidence="2" id="KW-0378">Hydrolase</keyword>
<dbReference type="PANTHER" id="PTHR43037:SF1">
    <property type="entry name" value="BLL1128 PROTEIN"/>
    <property type="match status" value="1"/>
</dbReference>
<name>A0A6S7BEL3_9BURK</name>
<evidence type="ECO:0000256" key="2">
    <source>
        <dbReference type="ARBA" id="ARBA00022801"/>
    </source>
</evidence>
<evidence type="ECO:0000313" key="5">
    <source>
        <dbReference type="Proteomes" id="UP000494115"/>
    </source>
</evidence>
<gene>
    <name evidence="4" type="ORF">LMG28138_02151</name>
</gene>
<dbReference type="GO" id="GO:0016787">
    <property type="term" value="F:hydrolase activity"/>
    <property type="evidence" value="ECO:0007669"/>
    <property type="project" value="UniProtKB-KW"/>
</dbReference>
<evidence type="ECO:0000313" key="4">
    <source>
        <dbReference type="EMBL" id="CAB3786060.1"/>
    </source>
</evidence>
<dbReference type="EMBL" id="CADIKM010000007">
    <property type="protein sequence ID" value="CAB3786060.1"/>
    <property type="molecule type" value="Genomic_DNA"/>
</dbReference>
<dbReference type="InterPro" id="IPR050955">
    <property type="entry name" value="Plant_Biomass_Hydrol_Est"/>
</dbReference>